<dbReference type="Proteomes" id="UP000799779">
    <property type="component" value="Unassembled WGS sequence"/>
</dbReference>
<organism evidence="2 3">
    <name type="scientific">Amniculicola lignicola CBS 123094</name>
    <dbReference type="NCBI Taxonomy" id="1392246"/>
    <lineage>
        <taxon>Eukaryota</taxon>
        <taxon>Fungi</taxon>
        <taxon>Dikarya</taxon>
        <taxon>Ascomycota</taxon>
        <taxon>Pezizomycotina</taxon>
        <taxon>Dothideomycetes</taxon>
        <taxon>Pleosporomycetidae</taxon>
        <taxon>Pleosporales</taxon>
        <taxon>Amniculicolaceae</taxon>
        <taxon>Amniculicola</taxon>
    </lineage>
</organism>
<sequence length="106" mass="11859">MQKNAFNSVKSRSETGWPRANGRHILQLGCGALNGCSDEVHDLGVQLLAEAAKDILKDEYSVGDCLPRDYEEFHDPVEMFGENVDKLRAIKKRVDPNNRLKAAYAI</sequence>
<name>A0A6A5W307_9PLEO</name>
<dbReference type="GO" id="GO:0050660">
    <property type="term" value="F:flavin adenine dinucleotide binding"/>
    <property type="evidence" value="ECO:0007669"/>
    <property type="project" value="InterPro"/>
</dbReference>
<dbReference type="EMBL" id="ML977628">
    <property type="protein sequence ID" value="KAF1996180.1"/>
    <property type="molecule type" value="Genomic_DNA"/>
</dbReference>
<keyword evidence="3" id="KW-1185">Reference proteome</keyword>
<feature type="domain" description="Berberine/berberine-like" evidence="1">
    <location>
        <begin position="77"/>
        <end position="100"/>
    </location>
</feature>
<reference evidence="2" key="1">
    <citation type="journal article" date="2020" name="Stud. Mycol.">
        <title>101 Dothideomycetes genomes: a test case for predicting lifestyles and emergence of pathogens.</title>
        <authorList>
            <person name="Haridas S."/>
            <person name="Albert R."/>
            <person name="Binder M."/>
            <person name="Bloem J."/>
            <person name="Labutti K."/>
            <person name="Salamov A."/>
            <person name="Andreopoulos B."/>
            <person name="Baker S."/>
            <person name="Barry K."/>
            <person name="Bills G."/>
            <person name="Bluhm B."/>
            <person name="Cannon C."/>
            <person name="Castanera R."/>
            <person name="Culley D."/>
            <person name="Daum C."/>
            <person name="Ezra D."/>
            <person name="Gonzalez J."/>
            <person name="Henrissat B."/>
            <person name="Kuo A."/>
            <person name="Liang C."/>
            <person name="Lipzen A."/>
            <person name="Lutzoni F."/>
            <person name="Magnuson J."/>
            <person name="Mondo S."/>
            <person name="Nolan M."/>
            <person name="Ohm R."/>
            <person name="Pangilinan J."/>
            <person name="Park H.-J."/>
            <person name="Ramirez L."/>
            <person name="Alfaro M."/>
            <person name="Sun H."/>
            <person name="Tritt A."/>
            <person name="Yoshinaga Y."/>
            <person name="Zwiers L.-H."/>
            <person name="Turgeon B."/>
            <person name="Goodwin S."/>
            <person name="Spatafora J."/>
            <person name="Crous P."/>
            <person name="Grigoriev I."/>
        </authorList>
    </citation>
    <scope>NUCLEOTIDE SEQUENCE</scope>
    <source>
        <strain evidence="2">CBS 123094</strain>
    </source>
</reference>
<gene>
    <name evidence="2" type="ORF">P154DRAFT_580111</name>
</gene>
<dbReference type="Pfam" id="PF08031">
    <property type="entry name" value="BBE"/>
    <property type="match status" value="1"/>
</dbReference>
<dbReference type="GO" id="GO:0016491">
    <property type="term" value="F:oxidoreductase activity"/>
    <property type="evidence" value="ECO:0007669"/>
    <property type="project" value="InterPro"/>
</dbReference>
<accession>A0A6A5W307</accession>
<proteinExistence type="predicted"/>
<evidence type="ECO:0000313" key="3">
    <source>
        <dbReference type="Proteomes" id="UP000799779"/>
    </source>
</evidence>
<dbReference type="AlphaFoldDB" id="A0A6A5W307"/>
<protein>
    <recommendedName>
        <fullName evidence="1">Berberine/berberine-like domain-containing protein</fullName>
    </recommendedName>
</protein>
<evidence type="ECO:0000313" key="2">
    <source>
        <dbReference type="EMBL" id="KAF1996180.1"/>
    </source>
</evidence>
<dbReference type="OrthoDB" id="2151789at2759"/>
<dbReference type="InterPro" id="IPR012951">
    <property type="entry name" value="BBE"/>
</dbReference>
<evidence type="ECO:0000259" key="1">
    <source>
        <dbReference type="Pfam" id="PF08031"/>
    </source>
</evidence>